<keyword evidence="2" id="KW-0808">Transferase</keyword>
<dbReference type="Gene3D" id="3.40.50.2000">
    <property type="entry name" value="Glycogen Phosphorylase B"/>
    <property type="match status" value="1"/>
</dbReference>
<dbReference type="GO" id="GO:0080043">
    <property type="term" value="F:quercetin 3-O-glucosyltransferase activity"/>
    <property type="evidence" value="ECO:0007669"/>
    <property type="project" value="TreeGrafter"/>
</dbReference>
<organism evidence="3 4">
    <name type="scientific">Hibiscus trionum</name>
    <name type="common">Flower of an hour</name>
    <dbReference type="NCBI Taxonomy" id="183268"/>
    <lineage>
        <taxon>Eukaryota</taxon>
        <taxon>Viridiplantae</taxon>
        <taxon>Streptophyta</taxon>
        <taxon>Embryophyta</taxon>
        <taxon>Tracheophyta</taxon>
        <taxon>Spermatophyta</taxon>
        <taxon>Magnoliopsida</taxon>
        <taxon>eudicotyledons</taxon>
        <taxon>Gunneridae</taxon>
        <taxon>Pentapetalae</taxon>
        <taxon>rosids</taxon>
        <taxon>malvids</taxon>
        <taxon>Malvales</taxon>
        <taxon>Malvaceae</taxon>
        <taxon>Malvoideae</taxon>
        <taxon>Hibiscus</taxon>
    </lineage>
</organism>
<dbReference type="PANTHER" id="PTHR11926">
    <property type="entry name" value="GLUCOSYL/GLUCURONOSYL TRANSFERASES"/>
    <property type="match status" value="1"/>
</dbReference>
<reference evidence="3" key="1">
    <citation type="submission" date="2023-05" db="EMBL/GenBank/DDBJ databases">
        <title>Genome and transcriptome analyses reveal genes involved in the formation of fine ridges on petal epidermal cells in Hibiscus trionum.</title>
        <authorList>
            <person name="Koshimizu S."/>
            <person name="Masuda S."/>
            <person name="Ishii T."/>
            <person name="Shirasu K."/>
            <person name="Hoshino A."/>
            <person name="Arita M."/>
        </authorList>
    </citation>
    <scope>NUCLEOTIDE SEQUENCE</scope>
    <source>
        <strain evidence="3">Hamamatsu line</strain>
    </source>
</reference>
<evidence type="ECO:0000313" key="3">
    <source>
        <dbReference type="EMBL" id="GMJ12829.1"/>
    </source>
</evidence>
<dbReference type="GO" id="GO:0080044">
    <property type="term" value="F:quercetin 7-O-glucosyltransferase activity"/>
    <property type="evidence" value="ECO:0007669"/>
    <property type="project" value="TreeGrafter"/>
</dbReference>
<dbReference type="SUPFAM" id="SSF53756">
    <property type="entry name" value="UDP-Glycosyltransferase/glycogen phosphorylase"/>
    <property type="match status" value="1"/>
</dbReference>
<gene>
    <name evidence="3" type="ORF">HRI_004952100</name>
</gene>
<dbReference type="AlphaFoldDB" id="A0A9W7JG95"/>
<protein>
    <submittedName>
        <fullName evidence="3">Uncharacterized protein</fullName>
    </submittedName>
</protein>
<dbReference type="EMBL" id="BSYR01000065">
    <property type="protein sequence ID" value="GMJ12829.1"/>
    <property type="molecule type" value="Genomic_DNA"/>
</dbReference>
<proteinExistence type="inferred from homology"/>
<keyword evidence="2" id="KW-0328">Glycosyltransferase</keyword>
<dbReference type="OrthoDB" id="5835829at2759"/>
<accession>A0A9W7JG95</accession>
<evidence type="ECO:0000313" key="4">
    <source>
        <dbReference type="Proteomes" id="UP001165190"/>
    </source>
</evidence>
<sequence length="221" mass="24932">MASKEGKEEIHVLMVSLTAQGHLNPMLRLGKRLLDQGLHVTLATTEFGHRRILKAAAITISGIRILSFPDGFSLDYNRGANLDHYMESLSKTGPDSLSNLIKQHYQKPKLSCIITNPFVSWAVESASENGVPCAMLWIQPCSLYAIYYRFYNKLNQFDMSTSTSTIELPGLPLLHADDLPSFLLPSNSYVGVSRMLSDMFRSMKKHKWVLANSFFELERKC</sequence>
<dbReference type="PANTHER" id="PTHR11926:SF1441">
    <property type="entry name" value="GLYCOSYLTRANSFERASE"/>
    <property type="match status" value="1"/>
</dbReference>
<name>A0A9W7JG95_HIBTR</name>
<evidence type="ECO:0000256" key="1">
    <source>
        <dbReference type="ARBA" id="ARBA00009995"/>
    </source>
</evidence>
<comment type="similarity">
    <text evidence="1">Belongs to the UDP-glycosyltransferase family.</text>
</comment>
<comment type="caution">
    <text evidence="3">The sequence shown here is derived from an EMBL/GenBank/DDBJ whole genome shotgun (WGS) entry which is preliminary data.</text>
</comment>
<keyword evidence="4" id="KW-1185">Reference proteome</keyword>
<dbReference type="Proteomes" id="UP001165190">
    <property type="component" value="Unassembled WGS sequence"/>
</dbReference>
<evidence type="ECO:0000256" key="2">
    <source>
        <dbReference type="ARBA" id="ARBA00022676"/>
    </source>
</evidence>